<dbReference type="EMBL" id="JAKWFO010000014">
    <property type="protein sequence ID" value="KAI9632291.1"/>
    <property type="molecule type" value="Genomic_DNA"/>
</dbReference>
<evidence type="ECO:0000313" key="2">
    <source>
        <dbReference type="Proteomes" id="UP001164286"/>
    </source>
</evidence>
<proteinExistence type="predicted"/>
<name>A0AA38H461_9TREE</name>
<dbReference type="AlphaFoldDB" id="A0AA38H461"/>
<dbReference type="GeneID" id="77727187"/>
<reference evidence="1" key="1">
    <citation type="journal article" date="2022" name="G3 (Bethesda)">
        <title>High quality genome of the basidiomycete yeast Dioszegia hungarica PDD-24b-2 isolated from cloud water.</title>
        <authorList>
            <person name="Jarrige D."/>
            <person name="Haridas S."/>
            <person name="Bleykasten-Grosshans C."/>
            <person name="Joly M."/>
            <person name="Nadalig T."/>
            <person name="Sancelme M."/>
            <person name="Vuilleumier S."/>
            <person name="Grigoriev I.V."/>
            <person name="Amato P."/>
            <person name="Bringel F."/>
        </authorList>
    </citation>
    <scope>NUCLEOTIDE SEQUENCE</scope>
    <source>
        <strain evidence="1">PDD-24b-2</strain>
    </source>
</reference>
<dbReference type="RefSeq" id="XP_052942068.1">
    <property type="nucleotide sequence ID" value="XM_053087982.1"/>
</dbReference>
<dbReference type="Proteomes" id="UP001164286">
    <property type="component" value="Unassembled WGS sequence"/>
</dbReference>
<comment type="caution">
    <text evidence="1">The sequence shown here is derived from an EMBL/GenBank/DDBJ whole genome shotgun (WGS) entry which is preliminary data.</text>
</comment>
<keyword evidence="2" id="KW-1185">Reference proteome</keyword>
<accession>A0AA38H461</accession>
<gene>
    <name evidence="1" type="ORF">MKK02DRAFT_30144</name>
</gene>
<evidence type="ECO:0000313" key="1">
    <source>
        <dbReference type="EMBL" id="KAI9632291.1"/>
    </source>
</evidence>
<organism evidence="1 2">
    <name type="scientific">Dioszegia hungarica</name>
    <dbReference type="NCBI Taxonomy" id="4972"/>
    <lineage>
        <taxon>Eukaryota</taxon>
        <taxon>Fungi</taxon>
        <taxon>Dikarya</taxon>
        <taxon>Basidiomycota</taxon>
        <taxon>Agaricomycotina</taxon>
        <taxon>Tremellomycetes</taxon>
        <taxon>Tremellales</taxon>
        <taxon>Bulleribasidiaceae</taxon>
        <taxon>Dioszegia</taxon>
    </lineage>
</organism>
<sequence>MSRKHLVVTRPLRHSTINGVLDLKRCGKDAMGKGTSLAGTAKLYSGGLQQRRPAGYRYFPLFLDFSFLASSLEAVFRQLRQDTPRQDNPTNPDFPSIPTVGAWELLCYAGSTHGKISHYSQLAQSSIFSGQ</sequence>
<protein>
    <submittedName>
        <fullName evidence="1">Uncharacterized protein</fullName>
    </submittedName>
</protein>